<dbReference type="Proteomes" id="UP000253551">
    <property type="component" value="Unassembled WGS sequence"/>
</dbReference>
<proteinExistence type="inferred from homology"/>
<dbReference type="SUPFAM" id="SSF102198">
    <property type="entry name" value="Putative cyclase"/>
    <property type="match status" value="1"/>
</dbReference>
<organism evidence="2 3">
    <name type="scientific">Rhizopus stolonifer</name>
    <name type="common">Rhizopus nigricans</name>
    <dbReference type="NCBI Taxonomy" id="4846"/>
    <lineage>
        <taxon>Eukaryota</taxon>
        <taxon>Fungi</taxon>
        <taxon>Fungi incertae sedis</taxon>
        <taxon>Mucoromycota</taxon>
        <taxon>Mucoromycotina</taxon>
        <taxon>Mucoromycetes</taxon>
        <taxon>Mucorales</taxon>
        <taxon>Mucorineae</taxon>
        <taxon>Rhizopodaceae</taxon>
        <taxon>Rhizopus</taxon>
    </lineage>
</organism>
<dbReference type="PANTHER" id="PTHR34861:SF11">
    <property type="entry name" value="CYCLASE"/>
    <property type="match status" value="1"/>
</dbReference>
<gene>
    <name evidence="2" type="ORF">CU098_013745</name>
</gene>
<dbReference type="STRING" id="4846.A0A367KWC9"/>
<reference evidence="2 3" key="1">
    <citation type="journal article" date="2018" name="G3 (Bethesda)">
        <title>Phylogenetic and Phylogenomic Definition of Rhizopus Species.</title>
        <authorList>
            <person name="Gryganskyi A.P."/>
            <person name="Golan J."/>
            <person name="Dolatabadi S."/>
            <person name="Mondo S."/>
            <person name="Robb S."/>
            <person name="Idnurm A."/>
            <person name="Muszewska A."/>
            <person name="Steczkiewicz K."/>
            <person name="Masonjones S."/>
            <person name="Liao H.L."/>
            <person name="Gajdeczka M.T."/>
            <person name="Anike F."/>
            <person name="Vuek A."/>
            <person name="Anishchenko I.M."/>
            <person name="Voigt K."/>
            <person name="de Hoog G.S."/>
            <person name="Smith M.E."/>
            <person name="Heitman J."/>
            <person name="Vilgalys R."/>
            <person name="Stajich J.E."/>
        </authorList>
    </citation>
    <scope>NUCLEOTIDE SEQUENCE [LARGE SCALE GENOMIC DNA]</scope>
    <source>
        <strain evidence="2 3">LSU 92-RS-03</strain>
    </source>
</reference>
<evidence type="ECO:0000313" key="2">
    <source>
        <dbReference type="EMBL" id="RCI06192.1"/>
    </source>
</evidence>
<dbReference type="GO" id="GO:0019441">
    <property type="term" value="P:L-tryptophan catabolic process to kynurenine"/>
    <property type="evidence" value="ECO:0007669"/>
    <property type="project" value="InterPro"/>
</dbReference>
<comment type="caution">
    <text evidence="2">The sequence shown here is derived from an EMBL/GenBank/DDBJ whole genome shotgun (WGS) entry which is preliminary data.</text>
</comment>
<feature type="non-terminal residue" evidence="2">
    <location>
        <position position="261"/>
    </location>
</feature>
<dbReference type="InterPro" id="IPR007325">
    <property type="entry name" value="KFase/CYL"/>
</dbReference>
<evidence type="ECO:0000313" key="3">
    <source>
        <dbReference type="Proteomes" id="UP000253551"/>
    </source>
</evidence>
<comment type="similarity">
    <text evidence="1">Belongs to the Cyclase 1 superfamily.</text>
</comment>
<dbReference type="AlphaFoldDB" id="A0A367KWC9"/>
<dbReference type="InterPro" id="IPR037175">
    <property type="entry name" value="KFase_sf"/>
</dbReference>
<dbReference type="Pfam" id="PF04199">
    <property type="entry name" value="Cyclase"/>
    <property type="match status" value="1"/>
</dbReference>
<dbReference type="EMBL" id="PJQM01000209">
    <property type="protein sequence ID" value="RCI06192.1"/>
    <property type="molecule type" value="Genomic_DNA"/>
</dbReference>
<evidence type="ECO:0000256" key="1">
    <source>
        <dbReference type="ARBA" id="ARBA00007865"/>
    </source>
</evidence>
<dbReference type="Gene3D" id="3.50.30.50">
    <property type="entry name" value="Putative cyclase"/>
    <property type="match status" value="1"/>
</dbReference>
<name>A0A367KWC9_RHIST</name>
<dbReference type="PANTHER" id="PTHR34861">
    <property type="match status" value="1"/>
</dbReference>
<sequence>MTRDLKALPTYDQLPIDPKYPPKTAWGLWGEDDDYGTLNLLTEERVAKASKCICRGAIFPLNWKLESPNPPLYGRTEIPHTYKSLYPGDLAYDDILTLNTQASTQWDGLRHVAHLPSGLYYNGIKPSDIAKGSAQANGRLGIAGRAVLLDYGRWAAKHKPDFDPFEKIEIPVEELDQVAAEQGVTFETGDILLLRTGCIEAYERYGEKVADKIKDLNNPDAAGVKSGEETHKWLWNHHFATVASDNIAFEAYPVSDWTTSC</sequence>
<accession>A0A367KWC9</accession>
<evidence type="ECO:0008006" key="4">
    <source>
        <dbReference type="Google" id="ProtNLM"/>
    </source>
</evidence>
<protein>
    <recommendedName>
        <fullName evidence="4">Cyclase</fullName>
    </recommendedName>
</protein>
<dbReference type="GO" id="GO:0004061">
    <property type="term" value="F:arylformamidase activity"/>
    <property type="evidence" value="ECO:0007669"/>
    <property type="project" value="InterPro"/>
</dbReference>
<dbReference type="OrthoDB" id="5396at2759"/>
<keyword evidence="3" id="KW-1185">Reference proteome</keyword>